<keyword evidence="1" id="KW-0732">Signal</keyword>
<feature type="signal peptide" evidence="1">
    <location>
        <begin position="1"/>
        <end position="23"/>
    </location>
</feature>
<evidence type="ECO:0000313" key="3">
    <source>
        <dbReference type="Proteomes" id="UP001620645"/>
    </source>
</evidence>
<keyword evidence="3" id="KW-1185">Reference proteome</keyword>
<evidence type="ECO:0000256" key="1">
    <source>
        <dbReference type="SAM" id="SignalP"/>
    </source>
</evidence>
<gene>
    <name evidence="2" type="ORF">niasHS_017191</name>
</gene>
<protein>
    <submittedName>
        <fullName evidence="2">Uncharacterized protein</fullName>
    </submittedName>
</protein>
<reference evidence="2 3" key="1">
    <citation type="submission" date="2024-10" db="EMBL/GenBank/DDBJ databases">
        <authorList>
            <person name="Kim D."/>
        </authorList>
    </citation>
    <scope>NUCLEOTIDE SEQUENCE [LARGE SCALE GENOMIC DNA]</scope>
    <source>
        <strain evidence="2">Taebaek</strain>
    </source>
</reference>
<sequence>MIVSHTIGDATFAALTFAALTLAAQTFAAPSQSDTCGADICGLTLAAPTLAATTLAAPTDAAPTQSDTCGADTCGAHEPKHWRNLSIFVGLIAFSNRSETSHRPDYANEGNTQKKLIKNCQSAGDKVFSTGDVLHWDHLGYLYFKAGNFRNY</sequence>
<accession>A0ABD2HUJ0</accession>
<name>A0ABD2HUJ0_HETSC</name>
<organism evidence="2 3">
    <name type="scientific">Heterodera schachtii</name>
    <name type="common">Sugarbeet cyst nematode worm</name>
    <name type="synonym">Tylenchus schachtii</name>
    <dbReference type="NCBI Taxonomy" id="97005"/>
    <lineage>
        <taxon>Eukaryota</taxon>
        <taxon>Metazoa</taxon>
        <taxon>Ecdysozoa</taxon>
        <taxon>Nematoda</taxon>
        <taxon>Chromadorea</taxon>
        <taxon>Rhabditida</taxon>
        <taxon>Tylenchina</taxon>
        <taxon>Tylenchomorpha</taxon>
        <taxon>Tylenchoidea</taxon>
        <taxon>Heteroderidae</taxon>
        <taxon>Heteroderinae</taxon>
        <taxon>Heterodera</taxon>
    </lineage>
</organism>
<evidence type="ECO:0000313" key="2">
    <source>
        <dbReference type="EMBL" id="KAL3071334.1"/>
    </source>
</evidence>
<proteinExistence type="predicted"/>
<dbReference type="AlphaFoldDB" id="A0ABD2HUJ0"/>
<feature type="chain" id="PRO_5044842723" evidence="1">
    <location>
        <begin position="24"/>
        <end position="152"/>
    </location>
</feature>
<comment type="caution">
    <text evidence="2">The sequence shown here is derived from an EMBL/GenBank/DDBJ whole genome shotgun (WGS) entry which is preliminary data.</text>
</comment>
<dbReference type="Proteomes" id="UP001620645">
    <property type="component" value="Unassembled WGS sequence"/>
</dbReference>
<dbReference type="EMBL" id="JBICCN010000394">
    <property type="protein sequence ID" value="KAL3071334.1"/>
    <property type="molecule type" value="Genomic_DNA"/>
</dbReference>